<accession>A0AAV7XHU6</accession>
<comment type="caution">
    <text evidence="1">The sequence shown here is derived from an EMBL/GenBank/DDBJ whole genome shotgun (WGS) entry which is preliminary data.</text>
</comment>
<gene>
    <name evidence="1" type="ORF">ONE63_010135</name>
</gene>
<dbReference type="InterPro" id="IPR027902">
    <property type="entry name" value="DUF4487"/>
</dbReference>
<proteinExistence type="predicted"/>
<organism evidence="1 2">
    <name type="scientific">Megalurothrips usitatus</name>
    <name type="common">bean blossom thrips</name>
    <dbReference type="NCBI Taxonomy" id="439358"/>
    <lineage>
        <taxon>Eukaryota</taxon>
        <taxon>Metazoa</taxon>
        <taxon>Ecdysozoa</taxon>
        <taxon>Arthropoda</taxon>
        <taxon>Hexapoda</taxon>
        <taxon>Insecta</taxon>
        <taxon>Pterygota</taxon>
        <taxon>Neoptera</taxon>
        <taxon>Paraneoptera</taxon>
        <taxon>Thysanoptera</taxon>
        <taxon>Terebrantia</taxon>
        <taxon>Thripoidea</taxon>
        <taxon>Thripidae</taxon>
        <taxon>Megalurothrips</taxon>
    </lineage>
</organism>
<evidence type="ECO:0008006" key="3">
    <source>
        <dbReference type="Google" id="ProtNLM"/>
    </source>
</evidence>
<reference evidence="1" key="1">
    <citation type="submission" date="2022-12" db="EMBL/GenBank/DDBJ databases">
        <title>Chromosome-level genome assembly of the bean flower thrips Megalurothrips usitatus.</title>
        <authorList>
            <person name="Ma L."/>
            <person name="Liu Q."/>
            <person name="Li H."/>
            <person name="Cai W."/>
        </authorList>
    </citation>
    <scope>NUCLEOTIDE SEQUENCE</scope>
    <source>
        <strain evidence="1">Cailab_2022a</strain>
    </source>
</reference>
<dbReference type="PANTHER" id="PTHR16071">
    <property type="entry name" value="CHROMOSOME 1 OPEN READING FRAME 112"/>
    <property type="match status" value="1"/>
</dbReference>
<dbReference type="EMBL" id="JAPTSV010000008">
    <property type="protein sequence ID" value="KAJ1525313.1"/>
    <property type="molecule type" value="Genomic_DNA"/>
</dbReference>
<keyword evidence="2" id="KW-1185">Reference proteome</keyword>
<dbReference type="PANTHER" id="PTHR16071:SF2">
    <property type="entry name" value="FIGNL1-INTERACTING REGULATOR OF RECOMBINATION AND MITOSIS"/>
    <property type="match status" value="1"/>
</dbReference>
<dbReference type="Proteomes" id="UP001075354">
    <property type="component" value="Chromosome 8"/>
</dbReference>
<dbReference type="Pfam" id="PF14868">
    <property type="entry name" value="DUF4487"/>
    <property type="match status" value="1"/>
</dbReference>
<dbReference type="AlphaFoldDB" id="A0AAV7XHU6"/>
<evidence type="ECO:0000313" key="2">
    <source>
        <dbReference type="Proteomes" id="UP001075354"/>
    </source>
</evidence>
<protein>
    <recommendedName>
        <fullName evidence="3">BRCA1-associated ATM activator 1</fullName>
    </recommendedName>
</protein>
<sequence length="924" mass="103981">MTSQGPGLEILEKLAEWSSKEIETNIDQILQEHYSHLNGEDKGHVLQAVYALLVTCLPCLPLDVVDKSLLCHTMPVVQLLFQESLEGIQLRLDDKSQSDIEDIADTLSSLLQVCIELLKCLECVLQYLVSQGSVNISSVPNVPKTAAVIMLQTFKHCKESESLYQEVFPTMADLLGSVFRQCHQVQCRFFSVITTNLTYDCSVETDIVHLVDVLQILSEVGEHIMSLDIKTMAEQWKGYAKILQMYLEPLRNRLNIAYPLNYLCLEISKNLEHLVSQESPKDPRSVTRLIKTTSFILKIVVKLCEQFGSGNGCLRGCHSSLYKLLLSLHRYSPSMLLTQNVDSSIVDEMERSLFIAADPLLSHIICEDGFREEFFKNSGKVCNAVNDRLPHLSLMPSVMKKLASFSAEDKNFWLGDTRKSNIIGCLLELLKHSHSELSCEIWFPGVVKPGESRRTFDFYESLCCHCAGFVLSFNAEQYQKVECMLMDSLLEPFIWPAVFSSDVWCICARAGSSELVLDQVLYFADIASSFEPTSLTERVECQVFSLFIHRMCSFLGAKGKQVLFEKFPPLEHPLLWQIFGLHCLPKEAKESVPQQMISNTVAHVQNFISSNTSVKLFNQMIFSLCGLCAALECSSKSSVDRQKSVVPSIISLWQYTCPGDIAEHLSPLNKFLNGPKWLTKLLGLLCKCTEGLVQVMSNEEILQILNLMERVFNCCNSSVKLSLLRILHGLATKTLEASQDQGLVCSKISHLFTCFLEDSHQIVMETTLETFEYFAHFTAHESVVADAVGNNVAIQEVVTSYLQKEAPAVESNVPTLNHQEYLTFQGKICLDHICEVKKQRNLSSQSPEKPAKKIRLDCDDTSDLSAFLADDLFTEFVEEGTSDAVERILKDTQYLTSKCSFSSLSVTLKTDLKRAVEQLNKFIN</sequence>
<evidence type="ECO:0000313" key="1">
    <source>
        <dbReference type="EMBL" id="KAJ1525313.1"/>
    </source>
</evidence>
<name>A0AAV7XHU6_9NEOP</name>